<proteinExistence type="predicted"/>
<keyword evidence="2" id="KW-1185">Reference proteome</keyword>
<dbReference type="EMBL" id="BGPR01042084">
    <property type="protein sequence ID" value="GBO18458.1"/>
    <property type="molecule type" value="Genomic_DNA"/>
</dbReference>
<dbReference type="AlphaFoldDB" id="A0A4Y2V1G0"/>
<comment type="caution">
    <text evidence="1">The sequence shown here is derived from an EMBL/GenBank/DDBJ whole genome shotgun (WGS) entry which is preliminary data.</text>
</comment>
<protein>
    <submittedName>
        <fullName evidence="1">Uncharacterized protein</fullName>
    </submittedName>
</protein>
<organism evidence="1 2">
    <name type="scientific">Araneus ventricosus</name>
    <name type="common">Orbweaver spider</name>
    <name type="synonym">Epeira ventricosa</name>
    <dbReference type="NCBI Taxonomy" id="182803"/>
    <lineage>
        <taxon>Eukaryota</taxon>
        <taxon>Metazoa</taxon>
        <taxon>Ecdysozoa</taxon>
        <taxon>Arthropoda</taxon>
        <taxon>Chelicerata</taxon>
        <taxon>Arachnida</taxon>
        <taxon>Araneae</taxon>
        <taxon>Araneomorphae</taxon>
        <taxon>Entelegynae</taxon>
        <taxon>Araneoidea</taxon>
        <taxon>Araneidae</taxon>
        <taxon>Araneus</taxon>
    </lineage>
</organism>
<evidence type="ECO:0000313" key="2">
    <source>
        <dbReference type="Proteomes" id="UP000499080"/>
    </source>
</evidence>
<sequence>MMLDSRRKQLHCHVPSSKAFAKCAMYLCIGPIALAGRNRLLFSEHNASLSGAEWHAQCIYVPSSRLGAMYLLTRNLLHLCRRGNRLSSVALLRQRQSDARSIQFIS</sequence>
<name>A0A4Y2V1G0_ARAVE</name>
<gene>
    <name evidence="1" type="ORF">AVEN_258867_1</name>
</gene>
<evidence type="ECO:0000313" key="1">
    <source>
        <dbReference type="EMBL" id="GBO18458.1"/>
    </source>
</evidence>
<dbReference type="Proteomes" id="UP000499080">
    <property type="component" value="Unassembled WGS sequence"/>
</dbReference>
<reference evidence="1 2" key="1">
    <citation type="journal article" date="2019" name="Sci. Rep.">
        <title>Orb-weaving spider Araneus ventricosus genome elucidates the spidroin gene catalogue.</title>
        <authorList>
            <person name="Kono N."/>
            <person name="Nakamura H."/>
            <person name="Ohtoshi R."/>
            <person name="Moran D.A.P."/>
            <person name="Shinohara A."/>
            <person name="Yoshida Y."/>
            <person name="Fujiwara M."/>
            <person name="Mori M."/>
            <person name="Tomita M."/>
            <person name="Arakawa K."/>
        </authorList>
    </citation>
    <scope>NUCLEOTIDE SEQUENCE [LARGE SCALE GENOMIC DNA]</scope>
</reference>
<accession>A0A4Y2V1G0</accession>